<keyword evidence="6 7" id="KW-0460">Magnesium</keyword>
<feature type="binding site" evidence="7">
    <location>
        <position position="73"/>
    </location>
    <ligand>
        <name>Mg(2+)</name>
        <dbReference type="ChEBI" id="CHEBI:18420"/>
        <label>1</label>
        <note>catalytic</note>
    </ligand>
</feature>
<keyword evidence="5 8" id="KW-0378">Hydrolase</keyword>
<feature type="binding site" evidence="7">
    <location>
        <position position="76"/>
    </location>
    <ligand>
        <name>Mg(2+)</name>
        <dbReference type="ChEBI" id="CHEBI:18420"/>
        <label>1</label>
        <note>catalytic</note>
    </ligand>
</feature>
<comment type="caution">
    <text evidence="9">The sequence shown here is derived from an EMBL/GenBank/DDBJ whole genome shotgun (WGS) entry which is preliminary data.</text>
</comment>
<dbReference type="FunFam" id="3.40.190.80:FF:000002">
    <property type="entry name" value="Inositol-1-monophosphatase"/>
    <property type="match status" value="1"/>
</dbReference>
<sequence>MGLTRRVGNTIYRSAHKKKRISYKGAVDLVTQFDRRSQDMIVRALVRQYPTYGILSEENVSRNTTAICKWIVDPLDGTTNFAHGLPIWTLSVALEQEGNVVLGVVYDPTRREMFYALKGGGAFLNKQRIRVSHVKELNAALLVTGFPYDIRKSRNNNLDHFSNFAVRAQAVRRLGSAALDLCYTACGRFDGYWEIKLSPWDQAAGSLILQEAGGKVTDFQNRPFNIYGNQVLGTNGHIHSQMLKVLTKNRKKR</sequence>
<name>A0A0S8G7R1_UNCW3</name>
<dbReference type="CDD" id="cd01639">
    <property type="entry name" value="IMPase"/>
    <property type="match status" value="1"/>
</dbReference>
<dbReference type="InterPro" id="IPR033942">
    <property type="entry name" value="IMPase"/>
</dbReference>
<dbReference type="PRINTS" id="PR00377">
    <property type="entry name" value="IMPHPHTASES"/>
</dbReference>
<dbReference type="PANTHER" id="PTHR20854">
    <property type="entry name" value="INOSITOL MONOPHOSPHATASE"/>
    <property type="match status" value="1"/>
</dbReference>
<dbReference type="PROSITE" id="PS00630">
    <property type="entry name" value="IMP_2"/>
    <property type="match status" value="1"/>
</dbReference>
<accession>A0A0S8G7R1</accession>
<evidence type="ECO:0000256" key="4">
    <source>
        <dbReference type="ARBA" id="ARBA00022723"/>
    </source>
</evidence>
<dbReference type="PRINTS" id="PR01959">
    <property type="entry name" value="SBIMPHPHTASE"/>
</dbReference>
<dbReference type="GO" id="GO:0007165">
    <property type="term" value="P:signal transduction"/>
    <property type="evidence" value="ECO:0007669"/>
    <property type="project" value="TreeGrafter"/>
</dbReference>
<dbReference type="GO" id="GO:0008934">
    <property type="term" value="F:inositol monophosphate 1-phosphatase activity"/>
    <property type="evidence" value="ECO:0007669"/>
    <property type="project" value="InterPro"/>
</dbReference>
<dbReference type="Proteomes" id="UP000051096">
    <property type="component" value="Unassembled WGS sequence"/>
</dbReference>
<evidence type="ECO:0000256" key="7">
    <source>
        <dbReference type="PIRSR" id="PIRSR600760-2"/>
    </source>
</evidence>
<evidence type="ECO:0000256" key="5">
    <source>
        <dbReference type="ARBA" id="ARBA00022801"/>
    </source>
</evidence>
<evidence type="ECO:0000256" key="6">
    <source>
        <dbReference type="ARBA" id="ARBA00022842"/>
    </source>
</evidence>
<dbReference type="PROSITE" id="PS00629">
    <property type="entry name" value="IMP_1"/>
    <property type="match status" value="1"/>
</dbReference>
<comment type="cofactor">
    <cofactor evidence="2 7 8">
        <name>Mg(2+)</name>
        <dbReference type="ChEBI" id="CHEBI:18420"/>
    </cofactor>
</comment>
<dbReference type="GO" id="GO:0006020">
    <property type="term" value="P:inositol metabolic process"/>
    <property type="evidence" value="ECO:0007669"/>
    <property type="project" value="TreeGrafter"/>
</dbReference>
<gene>
    <name evidence="9" type="ORF">AMJ87_11635</name>
</gene>
<feature type="binding site" evidence="7">
    <location>
        <position position="201"/>
    </location>
    <ligand>
        <name>Mg(2+)</name>
        <dbReference type="ChEBI" id="CHEBI:18420"/>
        <label>1</label>
        <note>catalytic</note>
    </ligand>
</feature>
<dbReference type="Gene3D" id="3.40.190.80">
    <property type="match status" value="1"/>
</dbReference>
<dbReference type="InterPro" id="IPR020583">
    <property type="entry name" value="Inositol_monoP_metal-BS"/>
</dbReference>
<dbReference type="Gene3D" id="3.30.540.10">
    <property type="entry name" value="Fructose-1,6-Bisphosphatase, subunit A, domain 1"/>
    <property type="match status" value="1"/>
</dbReference>
<dbReference type="FunFam" id="3.30.540.10:FF:000003">
    <property type="entry name" value="Inositol-1-monophosphatase"/>
    <property type="match status" value="1"/>
</dbReference>
<dbReference type="AlphaFoldDB" id="A0A0S8G7R1"/>
<feature type="binding site" evidence="7">
    <location>
        <position position="57"/>
    </location>
    <ligand>
        <name>Mg(2+)</name>
        <dbReference type="ChEBI" id="CHEBI:18420"/>
        <label>1</label>
        <note>catalytic</note>
    </ligand>
</feature>
<dbReference type="PATRIC" id="fig|1703780.3.peg.1872"/>
<proteinExistence type="inferred from homology"/>
<dbReference type="InterPro" id="IPR020550">
    <property type="entry name" value="Inositol_monophosphatase_CS"/>
</dbReference>
<feature type="binding site" evidence="7">
    <location>
        <position position="75"/>
    </location>
    <ligand>
        <name>Mg(2+)</name>
        <dbReference type="ChEBI" id="CHEBI:18420"/>
        <label>1</label>
        <note>catalytic</note>
    </ligand>
</feature>
<evidence type="ECO:0000313" key="10">
    <source>
        <dbReference type="Proteomes" id="UP000051096"/>
    </source>
</evidence>
<dbReference type="InterPro" id="IPR000760">
    <property type="entry name" value="Inositol_monophosphatase-like"/>
</dbReference>
<evidence type="ECO:0000256" key="8">
    <source>
        <dbReference type="RuleBase" id="RU364068"/>
    </source>
</evidence>
<dbReference type="GO" id="GO:0046872">
    <property type="term" value="F:metal ion binding"/>
    <property type="evidence" value="ECO:0007669"/>
    <property type="project" value="UniProtKB-KW"/>
</dbReference>
<comment type="similarity">
    <text evidence="3 8">Belongs to the inositol monophosphatase superfamily.</text>
</comment>
<dbReference type="Pfam" id="PF00459">
    <property type="entry name" value="Inositol_P"/>
    <property type="match status" value="1"/>
</dbReference>
<comment type="catalytic activity">
    <reaction evidence="1 8">
        <text>a myo-inositol phosphate + H2O = myo-inositol + phosphate</text>
        <dbReference type="Rhea" id="RHEA:24056"/>
        <dbReference type="ChEBI" id="CHEBI:15377"/>
        <dbReference type="ChEBI" id="CHEBI:17268"/>
        <dbReference type="ChEBI" id="CHEBI:43474"/>
        <dbReference type="ChEBI" id="CHEBI:84139"/>
        <dbReference type="EC" id="3.1.3.25"/>
    </reaction>
</comment>
<keyword evidence="4 7" id="KW-0479">Metal-binding</keyword>
<evidence type="ECO:0000313" key="9">
    <source>
        <dbReference type="EMBL" id="KPK68625.1"/>
    </source>
</evidence>
<dbReference type="EC" id="3.1.3.25" evidence="8"/>
<protein>
    <recommendedName>
        <fullName evidence="8">Inositol-1-monophosphatase</fullName>
        <ecNumber evidence="8">3.1.3.25</ecNumber>
    </recommendedName>
</protein>
<organism evidence="9 10">
    <name type="scientific">candidate division WOR_3 bacterium SM23_60</name>
    <dbReference type="NCBI Taxonomy" id="1703780"/>
    <lineage>
        <taxon>Bacteria</taxon>
        <taxon>Bacteria division WOR-3</taxon>
    </lineage>
</organism>
<dbReference type="InterPro" id="IPR022337">
    <property type="entry name" value="Inositol_monophosphatase_SuhB"/>
</dbReference>
<evidence type="ECO:0000256" key="3">
    <source>
        <dbReference type="ARBA" id="ARBA00009759"/>
    </source>
</evidence>
<evidence type="ECO:0000256" key="2">
    <source>
        <dbReference type="ARBA" id="ARBA00001946"/>
    </source>
</evidence>
<reference evidence="9 10" key="1">
    <citation type="journal article" date="2015" name="Microbiome">
        <title>Genomic resolution of linkages in carbon, nitrogen, and sulfur cycling among widespread estuary sediment bacteria.</title>
        <authorList>
            <person name="Baker B.J."/>
            <person name="Lazar C.S."/>
            <person name="Teske A.P."/>
            <person name="Dick G.J."/>
        </authorList>
    </citation>
    <scope>NUCLEOTIDE SEQUENCE [LARGE SCALE GENOMIC DNA]</scope>
    <source>
        <strain evidence="9">SM23_60</strain>
    </source>
</reference>
<dbReference type="PANTHER" id="PTHR20854:SF4">
    <property type="entry name" value="INOSITOL-1-MONOPHOSPHATASE-RELATED"/>
    <property type="match status" value="1"/>
</dbReference>
<evidence type="ECO:0000256" key="1">
    <source>
        <dbReference type="ARBA" id="ARBA00001033"/>
    </source>
</evidence>
<dbReference type="GO" id="GO:0046854">
    <property type="term" value="P:phosphatidylinositol phosphate biosynthetic process"/>
    <property type="evidence" value="ECO:0007669"/>
    <property type="project" value="InterPro"/>
</dbReference>
<dbReference type="EMBL" id="LJUO01000159">
    <property type="protein sequence ID" value="KPK68625.1"/>
    <property type="molecule type" value="Genomic_DNA"/>
</dbReference>
<dbReference type="SUPFAM" id="SSF56655">
    <property type="entry name" value="Carbohydrate phosphatase"/>
    <property type="match status" value="1"/>
</dbReference>